<evidence type="ECO:0000256" key="1">
    <source>
        <dbReference type="ARBA" id="ARBA00004496"/>
    </source>
</evidence>
<comment type="subcellular location">
    <subcellularLocation>
        <location evidence="1 9">Cytoplasm</location>
    </subcellularLocation>
    <subcellularLocation>
        <location evidence="9">Nucleus</location>
    </subcellularLocation>
    <text evidence="9">Shuttles between the nucleus and the cytoplasm.</text>
</comment>
<gene>
    <name evidence="12" type="ORF">BASA50_000428</name>
</gene>
<dbReference type="InterPro" id="IPR013598">
    <property type="entry name" value="Exportin-1/Importin-b-like"/>
</dbReference>
<evidence type="ECO:0000259" key="10">
    <source>
        <dbReference type="Pfam" id="PF08389"/>
    </source>
</evidence>
<keyword evidence="5 9" id="KW-0963">Cytoplasm</keyword>
<organism evidence="12 13">
    <name type="scientific">Batrachochytrium salamandrivorans</name>
    <dbReference type="NCBI Taxonomy" id="1357716"/>
    <lineage>
        <taxon>Eukaryota</taxon>
        <taxon>Fungi</taxon>
        <taxon>Fungi incertae sedis</taxon>
        <taxon>Chytridiomycota</taxon>
        <taxon>Chytridiomycota incertae sedis</taxon>
        <taxon>Chytridiomycetes</taxon>
        <taxon>Rhizophydiales</taxon>
        <taxon>Rhizophydiales incertae sedis</taxon>
        <taxon>Batrachochytrium</taxon>
    </lineage>
</organism>
<dbReference type="Pfam" id="PF08389">
    <property type="entry name" value="Xpo1"/>
    <property type="match status" value="1"/>
</dbReference>
<evidence type="ECO:0000259" key="11">
    <source>
        <dbReference type="Pfam" id="PF19282"/>
    </source>
</evidence>
<comment type="caution">
    <text evidence="12">The sequence shown here is derived from an EMBL/GenBank/DDBJ whole genome shotgun (WGS) entry which is preliminary data.</text>
</comment>
<feature type="domain" description="Exportin-T C-terminal" evidence="11">
    <location>
        <begin position="325"/>
        <end position="923"/>
    </location>
</feature>
<evidence type="ECO:0000256" key="5">
    <source>
        <dbReference type="ARBA" id="ARBA00022490"/>
    </source>
</evidence>
<protein>
    <recommendedName>
        <fullName evidence="3 9">Exportin-T</fullName>
    </recommendedName>
    <alternativeName>
        <fullName evidence="9">Exportin(tRNA)</fullName>
    </alternativeName>
    <alternativeName>
        <fullName evidence="9">tRNA exportin</fullName>
    </alternativeName>
</protein>
<dbReference type="Pfam" id="PF19282">
    <property type="entry name" value="Exportin-T"/>
    <property type="match status" value="2"/>
</dbReference>
<evidence type="ECO:0000256" key="7">
    <source>
        <dbReference type="ARBA" id="ARBA00022884"/>
    </source>
</evidence>
<evidence type="ECO:0000313" key="12">
    <source>
        <dbReference type="EMBL" id="KAH6586473.1"/>
    </source>
</evidence>
<sequence length="1081" mass="120395">MDDLCQAVGLAFSPSSSPLIKSQATAYCNQVRESSRGWELCANILVSTDSSASAVASSYGPELLFFCLQVVEDVLRNRPESLTGEDRMLLQQSIWGLLQPYHTDSGRPIFLKNKLSVVIVLLFKAQYPVEWPTFFEQLFSLLSSSGTQRSMILAFLHICIIIDEEVVCQYVPRMPDDVVRNNSIKDWMREGPVERLTKTWLELLRSNYMTDAEITNTCIGLFGAYASWADINLIIQPEFVEALLGFLSMSELRIAACECISEIVGKGMKVADKLKLLQLLRLPAVIGTFESGSVEFDEQAAKLVNSIGMELCHCCQEGQSSLEREQSLVVLQQLFPFLITYLANEYDDTVSALLPFVQSLLLLMKRIKGPTVTQEQREFLIQLLQVLIIKMKFLEDEEYKLGADAGESEALFSDLRKSFKSLLESIASIDDALFVSCISSTVLHNFELLVQGTQVGKAPQDAINWPDIEVSLHLLHIFIEAKPFKASPIYILESGDLSPLGQMLSRLFESDVAAYPHISISILYFEILVRYSQFFEQCPQYLPQALNAFVGTRGLHHSNISVRLRLNYLFLRFTKHLRQHIGPYVEGILSSISDLIVIARRQVVSGTSNGGNPTSQQQESTAADGSMAFDSQLYLFECVGHLISAEAVDTQKRLVLLKNVLSPIIYTIESHLQQSTEKNEVDEQTIILLADTTVAIGSVSKGFPDYSGDSLASGSSTGPSAQPSPPKRAMDAQLIQIFQEVLCRILLVLQRFSDNSLIREACRSSLQCMVGCVGPVILDHLPMFLSSGLLSSTTATELIDFLPFIGLMIYKFKFSIVDILIELWSPLRDKIFIFLNQQAVGTDDLIQQLALRRSYLTMLSALFNSEMQVVLTCPVNVVYLNTTLQSILLCLDERSDVTVHKLVFSLFSKMVYCWAGTEATANDAVPISTQDALNRNQGALADGTLFNKDASLSKTSTTGNVASNLRSRDASLKRAPLNGFNQFFLESILPAMFELPLRPNFNPLDGQALVLFGDIATLHKTAVDILGMEYINYIGKSYLPSRGCPDETAQLFTSNLLNLDKKELKKYLQTFVRAARSVTQR</sequence>
<keyword evidence="4 9" id="KW-0813">Transport</keyword>
<keyword evidence="6 9" id="KW-0820">tRNA-binding</keyword>
<accession>A0ABQ8EWC2</accession>
<evidence type="ECO:0000256" key="2">
    <source>
        <dbReference type="ARBA" id="ARBA00009466"/>
    </source>
</evidence>
<evidence type="ECO:0000256" key="8">
    <source>
        <dbReference type="ARBA" id="ARBA00023242"/>
    </source>
</evidence>
<dbReference type="PANTHER" id="PTHR15952:SF11">
    <property type="entry name" value="EXPORTIN-T"/>
    <property type="match status" value="1"/>
</dbReference>
<keyword evidence="7 9" id="KW-0694">RNA-binding</keyword>
<dbReference type="EMBL" id="JAFCIX010000573">
    <property type="protein sequence ID" value="KAH6586473.1"/>
    <property type="molecule type" value="Genomic_DNA"/>
</dbReference>
<evidence type="ECO:0000256" key="6">
    <source>
        <dbReference type="ARBA" id="ARBA00022555"/>
    </source>
</evidence>
<dbReference type="Proteomes" id="UP001648503">
    <property type="component" value="Unassembled WGS sequence"/>
</dbReference>
<feature type="domain" description="Exportin-1/Importin-beta-like" evidence="10">
    <location>
        <begin position="110"/>
        <end position="260"/>
    </location>
</feature>
<evidence type="ECO:0000256" key="4">
    <source>
        <dbReference type="ARBA" id="ARBA00022448"/>
    </source>
</evidence>
<dbReference type="InterPro" id="IPR045546">
    <property type="entry name" value="Exportin-T_C"/>
</dbReference>
<feature type="domain" description="Exportin-T C-terminal" evidence="11">
    <location>
        <begin position="967"/>
        <end position="1074"/>
    </location>
</feature>
<dbReference type="InterPro" id="IPR040017">
    <property type="entry name" value="XPOT"/>
</dbReference>
<reference evidence="12 13" key="1">
    <citation type="submission" date="2021-02" db="EMBL/GenBank/DDBJ databases">
        <title>Variation within the Batrachochytrium salamandrivorans European outbreak.</title>
        <authorList>
            <person name="Kelly M."/>
            <person name="Pasmans F."/>
            <person name="Shea T.P."/>
            <person name="Munoz J.F."/>
            <person name="Carranza S."/>
            <person name="Cuomo C.A."/>
            <person name="Martel A."/>
        </authorList>
    </citation>
    <scope>NUCLEOTIDE SEQUENCE [LARGE SCALE GENOMIC DNA]</scope>
    <source>
        <strain evidence="12 13">AMFP18/2</strain>
    </source>
</reference>
<dbReference type="SUPFAM" id="SSF48371">
    <property type="entry name" value="ARM repeat"/>
    <property type="match status" value="1"/>
</dbReference>
<evidence type="ECO:0000313" key="13">
    <source>
        <dbReference type="Proteomes" id="UP001648503"/>
    </source>
</evidence>
<proteinExistence type="inferred from homology"/>
<dbReference type="PANTHER" id="PTHR15952">
    <property type="entry name" value="EXPORTIN-T/LOS1"/>
    <property type="match status" value="1"/>
</dbReference>
<dbReference type="InterPro" id="IPR011989">
    <property type="entry name" value="ARM-like"/>
</dbReference>
<comment type="function">
    <text evidence="9">tRNA nucleus export receptor which facilitates tRNA translocation across the nuclear pore complex.</text>
</comment>
<evidence type="ECO:0000256" key="3">
    <source>
        <dbReference type="ARBA" id="ARBA00018928"/>
    </source>
</evidence>
<name>A0ABQ8EWC2_9FUNG</name>
<keyword evidence="13" id="KW-1185">Reference proteome</keyword>
<dbReference type="Gene3D" id="1.25.10.10">
    <property type="entry name" value="Leucine-rich Repeat Variant"/>
    <property type="match status" value="1"/>
</dbReference>
<keyword evidence="8 9" id="KW-0539">Nucleus</keyword>
<dbReference type="InterPro" id="IPR016024">
    <property type="entry name" value="ARM-type_fold"/>
</dbReference>
<comment type="similarity">
    <text evidence="2 9">Belongs to the exportin family.</text>
</comment>
<evidence type="ECO:0000256" key="9">
    <source>
        <dbReference type="RuleBase" id="RU366037"/>
    </source>
</evidence>